<evidence type="ECO:0000256" key="3">
    <source>
        <dbReference type="ARBA" id="ARBA00022723"/>
    </source>
</evidence>
<dbReference type="EMBL" id="QPKB01000009">
    <property type="protein sequence ID" value="RWR92689.1"/>
    <property type="molecule type" value="Genomic_DNA"/>
</dbReference>
<evidence type="ECO:0000256" key="2">
    <source>
        <dbReference type="ARBA" id="ARBA00009241"/>
    </source>
</evidence>
<organism evidence="9 10">
    <name type="scientific">Cinnamomum micranthum f. kanehirae</name>
    <dbReference type="NCBI Taxonomy" id="337451"/>
    <lineage>
        <taxon>Eukaryota</taxon>
        <taxon>Viridiplantae</taxon>
        <taxon>Streptophyta</taxon>
        <taxon>Embryophyta</taxon>
        <taxon>Tracheophyta</taxon>
        <taxon>Spermatophyta</taxon>
        <taxon>Magnoliopsida</taxon>
        <taxon>Magnoliidae</taxon>
        <taxon>Laurales</taxon>
        <taxon>Lauraceae</taxon>
        <taxon>Cinnamomum</taxon>
    </lineage>
</organism>
<dbReference type="OrthoDB" id="1915887at2759"/>
<evidence type="ECO:0000313" key="10">
    <source>
        <dbReference type="Proteomes" id="UP000283530"/>
    </source>
</evidence>
<dbReference type="SUPFAM" id="SSF47072">
    <property type="entry name" value="Cysteine alpha-hairpin motif"/>
    <property type="match status" value="1"/>
</dbReference>
<keyword evidence="3 8" id="KW-0479">Metal-binding</keyword>
<dbReference type="Proteomes" id="UP000283530">
    <property type="component" value="Unassembled WGS sequence"/>
</dbReference>
<comment type="similarity">
    <text evidence="2">Belongs to the COX17 family.</text>
</comment>
<protein>
    <submittedName>
        <fullName evidence="9">Cytochrome c oxidase copper chaperone 1</fullName>
    </submittedName>
</protein>
<keyword evidence="4 8" id="KW-0186">Copper</keyword>
<dbReference type="InterPro" id="IPR007745">
    <property type="entry name" value="Cyt_c_oxidase_Cu-chaperone"/>
</dbReference>
<dbReference type="AlphaFoldDB" id="A0A3S3R0W6"/>
<dbReference type="GO" id="GO:0005507">
    <property type="term" value="F:copper ion binding"/>
    <property type="evidence" value="ECO:0007669"/>
    <property type="project" value="InterPro"/>
</dbReference>
<comment type="caution">
    <text evidence="9">The sequence shown here is derived from an EMBL/GenBank/DDBJ whole genome shotgun (WGS) entry which is preliminary data.</text>
</comment>
<feature type="binding site" evidence="8">
    <location>
        <position position="77"/>
    </location>
    <ligand>
        <name>Cu cation</name>
        <dbReference type="ChEBI" id="CHEBI:23378"/>
    </ligand>
</feature>
<keyword evidence="5" id="KW-0496">Mitochondrion</keyword>
<comment type="subcellular location">
    <subcellularLocation>
        <location evidence="1">Mitochondrion intermembrane space</location>
    </subcellularLocation>
</comment>
<evidence type="ECO:0000256" key="4">
    <source>
        <dbReference type="ARBA" id="ARBA00023008"/>
    </source>
</evidence>
<evidence type="ECO:0000256" key="7">
    <source>
        <dbReference type="ARBA" id="ARBA00023186"/>
    </source>
</evidence>
<dbReference type="Gene3D" id="1.10.287.1130">
    <property type="entry name" value="CytochromE C oxidase copper chaperone"/>
    <property type="match status" value="1"/>
</dbReference>
<evidence type="ECO:0000256" key="1">
    <source>
        <dbReference type="ARBA" id="ARBA00004569"/>
    </source>
</evidence>
<keyword evidence="10" id="KW-1185">Reference proteome</keyword>
<evidence type="ECO:0000256" key="8">
    <source>
        <dbReference type="PIRSR" id="PIRSR607745-1"/>
    </source>
</evidence>
<dbReference type="InterPro" id="IPR009069">
    <property type="entry name" value="Cys_alpha_HP_mot_SF"/>
</dbReference>
<evidence type="ECO:0000313" key="9">
    <source>
        <dbReference type="EMBL" id="RWR92689.1"/>
    </source>
</evidence>
<evidence type="ECO:0000256" key="5">
    <source>
        <dbReference type="ARBA" id="ARBA00023128"/>
    </source>
</evidence>
<sequence length="116" mass="12915">MGTYLTHTTSNSKPYHLDTCRIQILLHDFMAMGDAKVGVITQNPPSSLVLPESQNVNRELNTAANETSTKPKKKICCACPDTKRLRDECIVQHGEGACTKWIEAHLQCLRSEGFKV</sequence>
<proteinExistence type="inferred from homology"/>
<dbReference type="PANTHER" id="PTHR16719:SF0">
    <property type="entry name" value="CYTOCHROME C OXIDASE COPPER CHAPERONE"/>
    <property type="match status" value="1"/>
</dbReference>
<name>A0A3S3R0W6_9MAGN</name>
<keyword evidence="6" id="KW-1015">Disulfide bond</keyword>
<dbReference type="PANTHER" id="PTHR16719">
    <property type="entry name" value="CYTOCHROME C OXIDASE COPPER CHAPERONE"/>
    <property type="match status" value="1"/>
</dbReference>
<feature type="binding site" evidence="8">
    <location>
        <position position="76"/>
    </location>
    <ligand>
        <name>Cu cation</name>
        <dbReference type="ChEBI" id="CHEBI:23378"/>
    </ligand>
</feature>
<evidence type="ECO:0000256" key="6">
    <source>
        <dbReference type="ARBA" id="ARBA00023157"/>
    </source>
</evidence>
<keyword evidence="7" id="KW-0143">Chaperone</keyword>
<dbReference type="Pfam" id="PF05051">
    <property type="entry name" value="COX17"/>
    <property type="match status" value="1"/>
</dbReference>
<dbReference type="PROSITE" id="PS51808">
    <property type="entry name" value="CHCH"/>
    <property type="match status" value="1"/>
</dbReference>
<reference evidence="9 10" key="1">
    <citation type="journal article" date="2019" name="Nat. Plants">
        <title>Stout camphor tree genome fills gaps in understanding of flowering plant genome evolution.</title>
        <authorList>
            <person name="Chaw S.M."/>
            <person name="Liu Y.C."/>
            <person name="Wu Y.W."/>
            <person name="Wang H.Y."/>
            <person name="Lin C.I."/>
            <person name="Wu C.S."/>
            <person name="Ke H.M."/>
            <person name="Chang L.Y."/>
            <person name="Hsu C.Y."/>
            <person name="Yang H.T."/>
            <person name="Sudianto E."/>
            <person name="Hsu M.H."/>
            <person name="Wu K.P."/>
            <person name="Wang L.N."/>
            <person name="Leebens-Mack J.H."/>
            <person name="Tsai I.J."/>
        </authorList>
    </citation>
    <scope>NUCLEOTIDE SEQUENCE [LARGE SCALE GENOMIC DNA]</scope>
    <source>
        <strain evidence="10">cv. Chaw 1501</strain>
        <tissue evidence="9">Young leaves</tissue>
    </source>
</reference>
<dbReference type="FunFam" id="1.10.287.1130:FF:000003">
    <property type="entry name" value="Cytochrome c oxidase copper chaperone"/>
    <property type="match status" value="1"/>
</dbReference>
<dbReference type="STRING" id="337451.A0A3S3R0W6"/>
<dbReference type="GO" id="GO:0016531">
    <property type="term" value="F:copper chaperone activity"/>
    <property type="evidence" value="ECO:0007669"/>
    <property type="project" value="InterPro"/>
</dbReference>
<gene>
    <name evidence="9" type="ORF">CKAN_02190800</name>
</gene>
<accession>A0A3S3R0W6</accession>
<dbReference type="GO" id="GO:0005758">
    <property type="term" value="C:mitochondrial intermembrane space"/>
    <property type="evidence" value="ECO:0007669"/>
    <property type="project" value="UniProtKB-SubCell"/>
</dbReference>